<dbReference type="PANTHER" id="PTHR14359:SF6">
    <property type="entry name" value="PHOSPHOPANTOTHENOYLCYSTEINE DECARBOXYLASE"/>
    <property type="match status" value="1"/>
</dbReference>
<comment type="similarity">
    <text evidence="3">In the C-terminal section; belongs to the PPC synthetase family.</text>
</comment>
<comment type="caution">
    <text evidence="3">Lacks conserved residue(s) required for the propagation of feature annotation.</text>
</comment>
<keyword evidence="7" id="KW-1185">Reference proteome</keyword>
<feature type="domain" description="DNA/pantothenate metabolism flavoprotein C-terminal" evidence="5">
    <location>
        <begin position="169"/>
        <end position="377"/>
    </location>
</feature>
<comment type="catalytic activity">
    <reaction evidence="3">
        <text>(R)-4'-phosphopantothenate + L-cysteine + CTP = N-[(R)-4-phosphopantothenoyl]-L-cysteine + CMP + diphosphate + H(+)</text>
        <dbReference type="Rhea" id="RHEA:19397"/>
        <dbReference type="ChEBI" id="CHEBI:10986"/>
        <dbReference type="ChEBI" id="CHEBI:15378"/>
        <dbReference type="ChEBI" id="CHEBI:33019"/>
        <dbReference type="ChEBI" id="CHEBI:35235"/>
        <dbReference type="ChEBI" id="CHEBI:37563"/>
        <dbReference type="ChEBI" id="CHEBI:59458"/>
        <dbReference type="ChEBI" id="CHEBI:60377"/>
        <dbReference type="EC" id="6.3.2.5"/>
    </reaction>
</comment>
<feature type="binding site" evidence="3">
    <location>
        <position position="272"/>
    </location>
    <ligand>
        <name>CTP</name>
        <dbReference type="ChEBI" id="CHEBI:37563"/>
    </ligand>
</feature>
<accession>A0A8T8KB42</accession>
<dbReference type="AlphaFoldDB" id="A0A8T8KB42"/>
<feature type="region of interest" description="Phosphopantothenate--cysteine ligase" evidence="3">
    <location>
        <begin position="174"/>
        <end position="381"/>
    </location>
</feature>
<dbReference type="GO" id="GO:0046872">
    <property type="term" value="F:metal ion binding"/>
    <property type="evidence" value="ECO:0007669"/>
    <property type="project" value="UniProtKB-KW"/>
</dbReference>
<dbReference type="Pfam" id="PF04127">
    <property type="entry name" value="DFP"/>
    <property type="match status" value="1"/>
</dbReference>
<keyword evidence="3" id="KW-0511">Multifunctional enzyme</keyword>
<dbReference type="GO" id="GO:0010181">
    <property type="term" value="F:FMN binding"/>
    <property type="evidence" value="ECO:0007669"/>
    <property type="project" value="UniProtKB-UniRule"/>
</dbReference>
<evidence type="ECO:0000313" key="7">
    <source>
        <dbReference type="Proteomes" id="UP000681041"/>
    </source>
</evidence>
<dbReference type="PANTHER" id="PTHR14359">
    <property type="entry name" value="HOMO-OLIGOMERIC FLAVIN CONTAINING CYS DECARBOXYLASE FAMILY"/>
    <property type="match status" value="1"/>
</dbReference>
<dbReference type="InterPro" id="IPR005252">
    <property type="entry name" value="CoaBC"/>
</dbReference>
<dbReference type="HAMAP" id="MF_02225">
    <property type="entry name" value="CoaBC"/>
    <property type="match status" value="1"/>
</dbReference>
<dbReference type="EC" id="6.3.2.5" evidence="3"/>
<comment type="function">
    <text evidence="3">Catalyzes two sequential steps in the biosynthesis of coenzyme A. In the first step cysteine is conjugated to 4'-phosphopantothenate to form 4-phosphopantothenoylcysteine. In the second step the latter compound is decarboxylated to form 4'-phosphopantotheine.</text>
</comment>
<dbReference type="EC" id="4.1.1.36" evidence="3"/>
<keyword evidence="2 3" id="KW-0456">Lyase</keyword>
<dbReference type="InterPro" id="IPR036551">
    <property type="entry name" value="Flavin_trans-like"/>
</dbReference>
<dbReference type="SUPFAM" id="SSF52507">
    <property type="entry name" value="Homo-oligomeric flavin-containing Cys decarboxylases, HFCD"/>
    <property type="match status" value="1"/>
</dbReference>
<dbReference type="GO" id="GO:0015937">
    <property type="term" value="P:coenzyme A biosynthetic process"/>
    <property type="evidence" value="ECO:0007669"/>
    <property type="project" value="UniProtKB-UniRule"/>
</dbReference>
<dbReference type="KEGG" id="meme:HYG87_05225"/>
<dbReference type="OrthoDB" id="10536at2157"/>
<evidence type="ECO:0000256" key="2">
    <source>
        <dbReference type="ARBA" id="ARBA00023239"/>
    </source>
</evidence>
<dbReference type="InterPro" id="IPR035929">
    <property type="entry name" value="CoaB-like_sf"/>
</dbReference>
<keyword evidence="3" id="KW-0479">Metal-binding</keyword>
<keyword evidence="1 3" id="KW-0210">Decarboxylase</keyword>
<feature type="binding site" evidence="3">
    <location>
        <position position="262"/>
    </location>
    <ligand>
        <name>CTP</name>
        <dbReference type="ChEBI" id="CHEBI:37563"/>
    </ligand>
</feature>
<comment type="similarity">
    <text evidence="3">In the N-terminal section; belongs to the HFCD (homo-oligomeric flavin containing Cys decarboxylase) superfamily.</text>
</comment>
<evidence type="ECO:0000259" key="5">
    <source>
        <dbReference type="Pfam" id="PF04127"/>
    </source>
</evidence>
<dbReference type="EMBL" id="CP058560">
    <property type="protein sequence ID" value="QUH24303.1"/>
    <property type="molecule type" value="Genomic_DNA"/>
</dbReference>
<dbReference type="SUPFAM" id="SSF102645">
    <property type="entry name" value="CoaB-like"/>
    <property type="match status" value="1"/>
</dbReference>
<name>A0A8T8KB42_9EURY</name>
<evidence type="ECO:0000256" key="3">
    <source>
        <dbReference type="HAMAP-Rule" id="MF_02225"/>
    </source>
</evidence>
<dbReference type="GO" id="GO:0015941">
    <property type="term" value="P:pantothenate catabolic process"/>
    <property type="evidence" value="ECO:0007669"/>
    <property type="project" value="InterPro"/>
</dbReference>
<protein>
    <recommendedName>
        <fullName evidence="3">Coenzyme A biosynthesis bifunctional protein CoaBC</fullName>
    </recommendedName>
    <alternativeName>
        <fullName evidence="3">DNA/pantothenate metabolism flavoprotein</fullName>
    </alternativeName>
    <alternativeName>
        <fullName evidence="3">Phosphopantothenoylcysteine synthetase/decarboxylase</fullName>
        <shortName evidence="3">PPCS-PPCDC</shortName>
    </alternativeName>
    <domain>
        <recommendedName>
            <fullName evidence="3">Phosphopantothenoylcysteine decarboxylase</fullName>
            <shortName evidence="3">PPC decarboxylase</shortName>
            <shortName evidence="3">PPC-DC</shortName>
            <ecNumber evidence="3">4.1.1.36</ecNumber>
        </recommendedName>
        <alternativeName>
            <fullName evidence="3">CoaC</fullName>
        </alternativeName>
    </domain>
    <domain>
        <recommendedName>
            <fullName evidence="3">Phosphopantothenate--cysteine ligase</fullName>
            <ecNumber evidence="3">6.3.2.5</ecNumber>
        </recommendedName>
        <alternativeName>
            <fullName evidence="3">CoaB</fullName>
        </alternativeName>
        <alternativeName>
            <fullName evidence="3">Phosphopantothenoylcysteine synthetase</fullName>
            <shortName evidence="3">PPC synthetase</shortName>
            <shortName evidence="3">PPC-S</shortName>
        </alternativeName>
    </domain>
</protein>
<feature type="domain" description="Flavoprotein" evidence="4">
    <location>
        <begin position="1"/>
        <end position="162"/>
    </location>
</feature>
<dbReference type="Gene3D" id="3.40.50.1950">
    <property type="entry name" value="Flavin prenyltransferase-like"/>
    <property type="match status" value="1"/>
</dbReference>
<dbReference type="InterPro" id="IPR003382">
    <property type="entry name" value="Flavoprotein"/>
</dbReference>
<organism evidence="6 7">
    <name type="scientific">Methanobacterium alkalithermotolerans</name>
    <dbReference type="NCBI Taxonomy" id="2731220"/>
    <lineage>
        <taxon>Archaea</taxon>
        <taxon>Methanobacteriati</taxon>
        <taxon>Methanobacteriota</taxon>
        <taxon>Methanomada group</taxon>
        <taxon>Methanobacteria</taxon>
        <taxon>Methanobacteriales</taxon>
        <taxon>Methanobacteriaceae</taxon>
        <taxon>Methanobacterium</taxon>
    </lineage>
</organism>
<dbReference type="GO" id="GO:0071513">
    <property type="term" value="C:phosphopantothenoylcysteine decarboxylase complex"/>
    <property type="evidence" value="ECO:0007669"/>
    <property type="project" value="TreeGrafter"/>
</dbReference>
<comment type="pathway">
    <text evidence="3">Cofactor biosynthesis; coenzyme A biosynthesis.</text>
</comment>
<gene>
    <name evidence="3 6" type="primary">coaBC</name>
    <name evidence="6" type="ORF">HYG87_05225</name>
</gene>
<dbReference type="GO" id="GO:0004632">
    <property type="term" value="F:phosphopantothenate--cysteine ligase activity"/>
    <property type="evidence" value="ECO:0007669"/>
    <property type="project" value="UniProtKB-UniRule"/>
</dbReference>
<dbReference type="Gene3D" id="3.40.50.10300">
    <property type="entry name" value="CoaB-like"/>
    <property type="match status" value="1"/>
</dbReference>
<dbReference type="NCBIfam" id="TIGR00521">
    <property type="entry name" value="coaBC_dfp"/>
    <property type="match status" value="1"/>
</dbReference>
<dbReference type="Pfam" id="PF02441">
    <property type="entry name" value="Flavoprotein"/>
    <property type="match status" value="1"/>
</dbReference>
<comment type="catalytic activity">
    <reaction evidence="3">
        <text>N-[(R)-4-phosphopantothenoyl]-L-cysteine + H(+) = (R)-4'-phosphopantetheine + CO2</text>
        <dbReference type="Rhea" id="RHEA:16793"/>
        <dbReference type="ChEBI" id="CHEBI:15378"/>
        <dbReference type="ChEBI" id="CHEBI:16526"/>
        <dbReference type="ChEBI" id="CHEBI:59458"/>
        <dbReference type="ChEBI" id="CHEBI:61723"/>
        <dbReference type="EC" id="4.1.1.36"/>
    </reaction>
</comment>
<evidence type="ECO:0000256" key="1">
    <source>
        <dbReference type="ARBA" id="ARBA00022793"/>
    </source>
</evidence>
<keyword evidence="3 6" id="KW-0436">Ligase</keyword>
<keyword evidence="3" id="KW-0460">Magnesium</keyword>
<keyword evidence="3" id="KW-0288">FMN</keyword>
<dbReference type="InterPro" id="IPR007085">
    <property type="entry name" value="DNA/pantothenate-metab_flavo_C"/>
</dbReference>
<keyword evidence="3" id="KW-0285">Flavoprotein</keyword>
<feature type="binding site" evidence="3">
    <location>
        <position position="305"/>
    </location>
    <ligand>
        <name>CTP</name>
        <dbReference type="ChEBI" id="CHEBI:37563"/>
    </ligand>
</feature>
<evidence type="ECO:0000313" key="6">
    <source>
        <dbReference type="EMBL" id="QUH24303.1"/>
    </source>
</evidence>
<dbReference type="Proteomes" id="UP000681041">
    <property type="component" value="Chromosome"/>
</dbReference>
<dbReference type="GO" id="GO:0004633">
    <property type="term" value="F:phosphopantothenoylcysteine decarboxylase activity"/>
    <property type="evidence" value="ECO:0007669"/>
    <property type="project" value="UniProtKB-UniRule"/>
</dbReference>
<comment type="cofactor">
    <cofactor evidence="3">
        <name>Mg(2+)</name>
        <dbReference type="ChEBI" id="CHEBI:18420"/>
    </cofactor>
</comment>
<proteinExistence type="inferred from homology"/>
<evidence type="ECO:0000259" key="4">
    <source>
        <dbReference type="Pfam" id="PF02441"/>
    </source>
</evidence>
<feature type="region of interest" description="Phosphopantothenoylcysteine decarboxylase" evidence="3">
    <location>
        <begin position="1"/>
        <end position="173"/>
    </location>
</feature>
<comment type="cofactor">
    <cofactor evidence="3">
        <name>FMN</name>
        <dbReference type="ChEBI" id="CHEBI:58210"/>
    </cofactor>
    <text evidence="3">Binds 1 FMN per subunit.</text>
</comment>
<sequence>MNIIMCITGSVAAVESVKLARELKRQGFDIKCFMSDSACQIIHPYSMEFATGEKVVLEITGAIEHVKYASADLILVAPATANVISKFAFKISDNPINSLLITAFGQKTPIIMVPSMHDAMYQAVEENIEKLENEGIQFIAPRIEESKAKFPHMEDIVLKVLRETSAGDLKGKKVLISAGGTYEAIDPVRGISNRSSGKMGLELAKEAYIRGAEVMLLAGEMKVNIPPVIPTICTSSTGEMATQIQDLIIDYDIFISAAAVADFTPTNFEENKISSSKNLLLNLKPTPKIIEKAKIINPDIFLVGFKAEYGVSREELIESSLLQLKTTDIVVANDVSIDGAGFGSDFNQVLIIDKENVEENPLLTKKEISKIIFNKILTKLK</sequence>
<reference evidence="6" key="1">
    <citation type="submission" date="2020-07" db="EMBL/GenBank/DDBJ databases">
        <title>Methanobacterium. sp. MethCan genome.</title>
        <authorList>
            <person name="Postec A."/>
            <person name="Quemeneur M."/>
        </authorList>
    </citation>
    <scope>NUCLEOTIDE SEQUENCE</scope>
    <source>
        <strain evidence="6">MethCAN</strain>
    </source>
</reference>